<evidence type="ECO:0000256" key="4">
    <source>
        <dbReference type="SAM" id="SignalP"/>
    </source>
</evidence>
<gene>
    <name evidence="6" type="ORF">SAMN05421819_4566</name>
</gene>
<comment type="subcellular location">
    <subcellularLocation>
        <location evidence="1">Cell outer membrane</location>
    </subcellularLocation>
</comment>
<sequence length="911" mass="98399">MSMPTHPATLASLMILLLSLPIRAQQTCSNGIRIDGVVTDPTGAVIPGAQIQTVGGEKAISDSDGRYGFPCVAGASVVITAQADGFSNGNARAHGQLGSTVHLTIQLAVASVQQDVQVNGDTAIEDRAGTTILNAKQIQQLPDDPDDLLRELQMLASSGGGDPMATSVLVDGFQNSNVMPPKSSIASIRVNPDSFSPEFQWHRSRIEITTKPGADKFHGALSLTDSNSAFNATNPFSTTSTPAGRRRYGFELTGPIRPKRLDFAIAAERREIDEFNIVNARTLDSSYRLTPLNQTVSAPQRLWIGSARLDSQLNQNDITTLSWSANVNDQGNEGVGGLVLQEAGYSSNVSEYDLRLLNTLTLGTNTVQETRVGFSWKRTRQNPNSNAPNLQVAGYFTGGGTTSQNLNNRERDLEVDDDVIATRGKHQINFGLQSITSFVHSYDPNTFNGAYVFGGGSAPALNSNGNSTGQTTNIDGIEQYRRALLDLPGGTPTTYGLTAGNPVVPVTQSQVSLYGQDVMKVLPRLSLTFGLRYQLEVHPSSYFNFRPRFGLLWSPDKRAKWTIGAQAGLFTIWDTPANLIEVERLNGRRQLQTMVYSPNYGAPLVPIAGSIQVSTRNQFSPGISQSPDLQFAATVTREFPHHWTGQLSYSFGGDWRSSRIVNINSPEVASSVGMIPDPTSALLAPRPVAPNENILQYQNYGHSRGAVYAATAKQNSSKRFSVNATFWYLDFKENPQTPQSTYSAQGDSGRPDWMRKGGVSVLGVLQLPYKLELGTQFSALPGLPYNITTGTDANGDGNFNDRPSSASAPGPSVYNSPYGLMTTNTVNGTVPYNVGTMPGVINLDPNLRRTFVLNPKDKDHLKTLSFNVRSSNVLNHTNVTTVNTVLSSGAVGQPIAAGPARRLELGTRFEF</sequence>
<evidence type="ECO:0000313" key="7">
    <source>
        <dbReference type="Proteomes" id="UP000236728"/>
    </source>
</evidence>
<keyword evidence="7" id="KW-1185">Reference proteome</keyword>
<dbReference type="InterPro" id="IPR057601">
    <property type="entry name" value="Oar-like_b-barrel"/>
</dbReference>
<dbReference type="GO" id="GO:0004180">
    <property type="term" value="F:carboxypeptidase activity"/>
    <property type="evidence" value="ECO:0007669"/>
    <property type="project" value="UniProtKB-KW"/>
</dbReference>
<dbReference type="InterPro" id="IPR036942">
    <property type="entry name" value="Beta-barrel_TonB_sf"/>
</dbReference>
<keyword evidence="6" id="KW-0645">Protease</keyword>
<dbReference type="AlphaFoldDB" id="A0A1H6CH55"/>
<keyword evidence="6" id="KW-0378">Hydrolase</keyword>
<reference evidence="6 7" key="1">
    <citation type="submission" date="2016-10" db="EMBL/GenBank/DDBJ databases">
        <authorList>
            <person name="de Groot N.N."/>
        </authorList>
    </citation>
    <scope>NUCLEOTIDE SEQUENCE [LARGE SCALE GENOMIC DNA]</scope>
    <source>
        <strain evidence="6 7">DSM 22489</strain>
    </source>
</reference>
<organism evidence="6 7">
    <name type="scientific">Bryocella elongata</name>
    <dbReference type="NCBI Taxonomy" id="863522"/>
    <lineage>
        <taxon>Bacteria</taxon>
        <taxon>Pseudomonadati</taxon>
        <taxon>Acidobacteriota</taxon>
        <taxon>Terriglobia</taxon>
        <taxon>Terriglobales</taxon>
        <taxon>Acidobacteriaceae</taxon>
        <taxon>Bryocella</taxon>
    </lineage>
</organism>
<protein>
    <submittedName>
        <fullName evidence="6">Carboxypeptidase regulatory-like domain-containing protein</fullName>
    </submittedName>
</protein>
<dbReference type="SUPFAM" id="SSF56935">
    <property type="entry name" value="Porins"/>
    <property type="match status" value="1"/>
</dbReference>
<evidence type="ECO:0000256" key="2">
    <source>
        <dbReference type="ARBA" id="ARBA00023136"/>
    </source>
</evidence>
<dbReference type="Gene3D" id="2.40.170.20">
    <property type="entry name" value="TonB-dependent receptor, beta-barrel domain"/>
    <property type="match status" value="1"/>
</dbReference>
<evidence type="ECO:0000259" key="5">
    <source>
        <dbReference type="Pfam" id="PF25183"/>
    </source>
</evidence>
<dbReference type="Pfam" id="PF13620">
    <property type="entry name" value="CarboxypepD_reg"/>
    <property type="match status" value="1"/>
</dbReference>
<keyword evidence="3" id="KW-0998">Cell outer membrane</keyword>
<keyword evidence="4" id="KW-0732">Signal</keyword>
<evidence type="ECO:0000313" key="6">
    <source>
        <dbReference type="EMBL" id="SEG72340.1"/>
    </source>
</evidence>
<dbReference type="SUPFAM" id="SSF49464">
    <property type="entry name" value="Carboxypeptidase regulatory domain-like"/>
    <property type="match status" value="1"/>
</dbReference>
<dbReference type="Gene3D" id="2.60.40.1120">
    <property type="entry name" value="Carboxypeptidase-like, regulatory domain"/>
    <property type="match status" value="1"/>
</dbReference>
<dbReference type="EMBL" id="FNVA01000011">
    <property type="protein sequence ID" value="SEG72340.1"/>
    <property type="molecule type" value="Genomic_DNA"/>
</dbReference>
<feature type="domain" description="TonB-dependent transporter Oar-like beta-barrel" evidence="5">
    <location>
        <begin position="296"/>
        <end position="539"/>
    </location>
</feature>
<dbReference type="Proteomes" id="UP000236728">
    <property type="component" value="Unassembled WGS sequence"/>
</dbReference>
<evidence type="ECO:0000256" key="1">
    <source>
        <dbReference type="ARBA" id="ARBA00004442"/>
    </source>
</evidence>
<dbReference type="InterPro" id="IPR008969">
    <property type="entry name" value="CarboxyPept-like_regulatory"/>
</dbReference>
<accession>A0A1H6CH55</accession>
<feature type="signal peptide" evidence="4">
    <location>
        <begin position="1"/>
        <end position="24"/>
    </location>
</feature>
<feature type="chain" id="PRO_5009294843" evidence="4">
    <location>
        <begin position="25"/>
        <end position="911"/>
    </location>
</feature>
<dbReference type="Pfam" id="PF25183">
    <property type="entry name" value="OMP_b-brl_4"/>
    <property type="match status" value="2"/>
</dbReference>
<evidence type="ECO:0000256" key="3">
    <source>
        <dbReference type="ARBA" id="ARBA00023237"/>
    </source>
</evidence>
<keyword evidence="6" id="KW-0121">Carboxypeptidase</keyword>
<keyword evidence="2" id="KW-0472">Membrane</keyword>
<feature type="domain" description="TonB-dependent transporter Oar-like beta-barrel" evidence="5">
    <location>
        <begin position="540"/>
        <end position="902"/>
    </location>
</feature>
<dbReference type="GO" id="GO:0009279">
    <property type="term" value="C:cell outer membrane"/>
    <property type="evidence" value="ECO:0007669"/>
    <property type="project" value="UniProtKB-SubCell"/>
</dbReference>
<proteinExistence type="predicted"/>
<name>A0A1H6CH55_9BACT</name>